<dbReference type="AlphaFoldDB" id="A0AAD4QNS1"/>
<dbReference type="PANTHER" id="PTHR24096">
    <property type="entry name" value="LONG-CHAIN-FATTY-ACID--COA LIGASE"/>
    <property type="match status" value="1"/>
</dbReference>
<dbReference type="InterPro" id="IPR045851">
    <property type="entry name" value="AMP-bd_C_sf"/>
</dbReference>
<dbReference type="Pfam" id="PF00501">
    <property type="entry name" value="AMP-binding"/>
    <property type="match status" value="1"/>
</dbReference>
<dbReference type="CDD" id="cd05911">
    <property type="entry name" value="Firefly_Luc_like"/>
    <property type="match status" value="1"/>
</dbReference>
<dbReference type="Gene3D" id="3.40.50.12780">
    <property type="entry name" value="N-terminal domain of ligase-like"/>
    <property type="match status" value="1"/>
</dbReference>
<dbReference type="PROSITE" id="PS00455">
    <property type="entry name" value="AMP_BINDING"/>
    <property type="match status" value="1"/>
</dbReference>
<accession>A0AAD4QNS1</accession>
<evidence type="ECO:0000259" key="2">
    <source>
        <dbReference type="Pfam" id="PF13193"/>
    </source>
</evidence>
<dbReference type="InterPro" id="IPR000873">
    <property type="entry name" value="AMP-dep_synth/lig_dom"/>
</dbReference>
<keyword evidence="3" id="KW-0436">Ligase</keyword>
<dbReference type="InterPro" id="IPR020845">
    <property type="entry name" value="AMP-binding_CS"/>
</dbReference>
<keyword evidence="4" id="KW-1185">Reference proteome</keyword>
<sequence>MGEYVAEENLPYIPDDLTLPQFILDSSHPTRPIRRHGISWFVDDTTGSQIGFEEVRSRVFGLANALYTKLNIRENDVVCLFSQNDVDYPIIMWAVHRLGAVVATVNPASNVAELAYHISVSGSTSIFAHTDTLPTAMTAAKQSGIRSDRIILLGAPERAAPNFSGHDLHNLIGYGLSHKANFAERRLEPGEARKKVAFLVFSSGTTGKPKAVAIPHYAIVANIIQLSTFLKVNDESLSLEKRRFRPGHVGLGRLSILSISMLTTNLKLTVVIVPKFNFVRFLESVVRYQVTHLMVVPPIAILLAKHPATKNYDISHIRYLLCGAAPVSAELQEQVVKALPNAEIGQAYGMTETCTVISMFPISQRIGTPGSAGVLIPGVRGRIVKPDGTLARPGELGEFYVTAPSLALGYYNNEKATQETFIDGWVRTGDEGLLNDKGELFILDRVKEILKVRAFQVAPAELEGHLLQHPDVVDACVVGIPDEFSGELPLAFVVLSADAAKRAASGDAEKIKSSIFKHVADNKAKYKHLHGGVEFMDAIPKNPSGKLLRRILRDIAKELKSKRGQFPAKL</sequence>
<evidence type="ECO:0000313" key="4">
    <source>
        <dbReference type="Proteomes" id="UP001203297"/>
    </source>
</evidence>
<feature type="domain" description="AMP-dependent synthetase/ligase" evidence="1">
    <location>
        <begin position="43"/>
        <end position="411"/>
    </location>
</feature>
<proteinExistence type="predicted"/>
<reference evidence="3" key="1">
    <citation type="journal article" date="2022" name="New Phytol.">
        <title>Evolutionary transition to the ectomycorrhizal habit in the genomes of a hyperdiverse lineage of mushroom-forming fungi.</title>
        <authorList>
            <person name="Looney B."/>
            <person name="Miyauchi S."/>
            <person name="Morin E."/>
            <person name="Drula E."/>
            <person name="Courty P.E."/>
            <person name="Kohler A."/>
            <person name="Kuo A."/>
            <person name="LaButti K."/>
            <person name="Pangilinan J."/>
            <person name="Lipzen A."/>
            <person name="Riley R."/>
            <person name="Andreopoulos W."/>
            <person name="He G."/>
            <person name="Johnson J."/>
            <person name="Nolan M."/>
            <person name="Tritt A."/>
            <person name="Barry K.W."/>
            <person name="Grigoriev I.V."/>
            <person name="Nagy L.G."/>
            <person name="Hibbett D."/>
            <person name="Henrissat B."/>
            <person name="Matheny P.B."/>
            <person name="Labbe J."/>
            <person name="Martin F.M."/>
        </authorList>
    </citation>
    <scope>NUCLEOTIDE SEQUENCE</scope>
    <source>
        <strain evidence="3">BPL690</strain>
    </source>
</reference>
<dbReference type="InterPro" id="IPR025110">
    <property type="entry name" value="AMP-bd_C"/>
</dbReference>
<organism evidence="3 4">
    <name type="scientific">Multifurca ochricompacta</name>
    <dbReference type="NCBI Taxonomy" id="376703"/>
    <lineage>
        <taxon>Eukaryota</taxon>
        <taxon>Fungi</taxon>
        <taxon>Dikarya</taxon>
        <taxon>Basidiomycota</taxon>
        <taxon>Agaricomycotina</taxon>
        <taxon>Agaricomycetes</taxon>
        <taxon>Russulales</taxon>
        <taxon>Russulaceae</taxon>
        <taxon>Multifurca</taxon>
    </lineage>
</organism>
<dbReference type="Pfam" id="PF13193">
    <property type="entry name" value="AMP-binding_C"/>
    <property type="match status" value="1"/>
</dbReference>
<dbReference type="Gene3D" id="3.30.300.30">
    <property type="match status" value="1"/>
</dbReference>
<protein>
    <submittedName>
        <fullName evidence="3">Amp dependent CoA ligase</fullName>
    </submittedName>
</protein>
<gene>
    <name evidence="3" type="ORF">B0F90DRAFT_1625579</name>
</gene>
<dbReference type="Proteomes" id="UP001203297">
    <property type="component" value="Unassembled WGS sequence"/>
</dbReference>
<dbReference type="SUPFAM" id="SSF56801">
    <property type="entry name" value="Acetyl-CoA synthetase-like"/>
    <property type="match status" value="1"/>
</dbReference>
<name>A0AAD4QNS1_9AGAM</name>
<evidence type="ECO:0000259" key="1">
    <source>
        <dbReference type="Pfam" id="PF00501"/>
    </source>
</evidence>
<dbReference type="EMBL" id="WTXG01000007">
    <property type="protein sequence ID" value="KAI0304294.1"/>
    <property type="molecule type" value="Genomic_DNA"/>
</dbReference>
<dbReference type="GO" id="GO:0016405">
    <property type="term" value="F:CoA-ligase activity"/>
    <property type="evidence" value="ECO:0007669"/>
    <property type="project" value="TreeGrafter"/>
</dbReference>
<dbReference type="InterPro" id="IPR042099">
    <property type="entry name" value="ANL_N_sf"/>
</dbReference>
<evidence type="ECO:0000313" key="3">
    <source>
        <dbReference type="EMBL" id="KAI0304294.1"/>
    </source>
</evidence>
<dbReference type="PANTHER" id="PTHR24096:SF422">
    <property type="entry name" value="BCDNA.GH02901"/>
    <property type="match status" value="1"/>
</dbReference>
<comment type="caution">
    <text evidence="3">The sequence shown here is derived from an EMBL/GenBank/DDBJ whole genome shotgun (WGS) entry which is preliminary data.</text>
</comment>
<feature type="domain" description="AMP-binding enzyme C-terminal" evidence="2">
    <location>
        <begin position="461"/>
        <end position="546"/>
    </location>
</feature>